<name>A0A2C9LLN3_BIOGL</name>
<reference evidence="2" key="1">
    <citation type="submission" date="2020-05" db="UniProtKB">
        <authorList>
            <consortium name="EnsemblMetazoa"/>
        </authorList>
    </citation>
    <scope>IDENTIFICATION</scope>
    <source>
        <strain evidence="2">BB02</strain>
    </source>
</reference>
<dbReference type="AlphaFoldDB" id="A0A2C9LLN3"/>
<gene>
    <name evidence="2" type="primary">106072960</name>
</gene>
<dbReference type="VEuPathDB" id="VectorBase:BGLB032543"/>
<dbReference type="Proteomes" id="UP000076420">
    <property type="component" value="Unassembled WGS sequence"/>
</dbReference>
<dbReference type="VEuPathDB" id="VectorBase:BGLAX_031624"/>
<dbReference type="EnsemblMetazoa" id="BGLB032543-RA">
    <property type="protein sequence ID" value="BGLB032543-PA"/>
    <property type="gene ID" value="BGLB032543"/>
</dbReference>
<sequence length="306" mass="34390">TKSANDKRGTFQLRSASVFGVNMLIIVDMQSIALVHLTSTYSWDRKYIAFTLSFESYEIADCSEKKRFDSWTEMLLPTVISGKEFITLNEPNRNAPGVLVLVAVEPETTVKHYMDNLGGANLYSLVKLGDHKTIDATQYASFLTSDKAIQVYYVMRSLCKGPGPYEIGDASVTKLIPMQLFYHIYVLYTFTITSTSDKNDYSRDYIVLIVHHDLISHMVIDGHEVSEERHWYPVVGKPGWQIAHLKALPGLHIVKARISATFGCYTYGGSKGFGYLTTTDHSTDKISEFCIHSVKTMTLPAAVAEW</sequence>
<feature type="domain" description="IgGFc-binding protein N-terminal" evidence="1">
    <location>
        <begin position="64"/>
        <end position="268"/>
    </location>
</feature>
<accession>A0A2C9LLN3</accession>
<dbReference type="InterPro" id="IPR035234">
    <property type="entry name" value="IgGFc-bd_N"/>
</dbReference>
<dbReference type="KEGG" id="bgt:106072960"/>
<proteinExistence type="predicted"/>
<evidence type="ECO:0000313" key="3">
    <source>
        <dbReference type="Proteomes" id="UP000076420"/>
    </source>
</evidence>
<protein>
    <recommendedName>
        <fullName evidence="1">IgGFc-binding protein N-terminal domain-containing protein</fullName>
    </recommendedName>
</protein>
<dbReference type="Pfam" id="PF17517">
    <property type="entry name" value="IgGFc_binding"/>
    <property type="match status" value="1"/>
</dbReference>
<evidence type="ECO:0000313" key="2">
    <source>
        <dbReference type="EnsemblMetazoa" id="BGLB032543-PA"/>
    </source>
</evidence>
<organism evidence="2 3">
    <name type="scientific">Biomphalaria glabrata</name>
    <name type="common">Bloodfluke planorb</name>
    <name type="synonym">Freshwater snail</name>
    <dbReference type="NCBI Taxonomy" id="6526"/>
    <lineage>
        <taxon>Eukaryota</taxon>
        <taxon>Metazoa</taxon>
        <taxon>Spiralia</taxon>
        <taxon>Lophotrochozoa</taxon>
        <taxon>Mollusca</taxon>
        <taxon>Gastropoda</taxon>
        <taxon>Heterobranchia</taxon>
        <taxon>Euthyneura</taxon>
        <taxon>Panpulmonata</taxon>
        <taxon>Hygrophila</taxon>
        <taxon>Lymnaeoidea</taxon>
        <taxon>Planorbidae</taxon>
        <taxon>Biomphalaria</taxon>
    </lineage>
</organism>
<evidence type="ECO:0000259" key="1">
    <source>
        <dbReference type="Pfam" id="PF17517"/>
    </source>
</evidence>